<gene>
    <name evidence="1" type="ORF">PPROV_000026400</name>
</gene>
<dbReference type="AlphaFoldDB" id="A0A830H4G2"/>
<organism evidence="1 2">
    <name type="scientific">Pycnococcus provasolii</name>
    <dbReference type="NCBI Taxonomy" id="41880"/>
    <lineage>
        <taxon>Eukaryota</taxon>
        <taxon>Viridiplantae</taxon>
        <taxon>Chlorophyta</taxon>
        <taxon>Pseudoscourfieldiophyceae</taxon>
        <taxon>Pseudoscourfieldiales</taxon>
        <taxon>Pycnococcaceae</taxon>
        <taxon>Pycnococcus</taxon>
    </lineage>
</organism>
<dbReference type="OrthoDB" id="198949at2759"/>
<reference evidence="1" key="1">
    <citation type="submission" date="2020-10" db="EMBL/GenBank/DDBJ databases">
        <title>Unveiling of a novel bifunctional photoreceptor, Dualchrome1, isolated from a cosmopolitan green alga.</title>
        <authorList>
            <person name="Suzuki S."/>
            <person name="Kawachi M."/>
        </authorList>
    </citation>
    <scope>NUCLEOTIDE SEQUENCE</scope>
    <source>
        <strain evidence="1">NIES 2893</strain>
    </source>
</reference>
<evidence type="ECO:0000313" key="1">
    <source>
        <dbReference type="EMBL" id="GHP01508.1"/>
    </source>
</evidence>
<proteinExistence type="predicted"/>
<sequence>MADFRALRVVLNCHESSETAELRREVTALRSSLDRLEEAKMVCPVLFAREGDLFDHRRDDRVTLETEVFEYLGRTVGSGTQPYVTPPNWLIFKHVDGAWGIEDGFGAINGGVRDVIGAWPQSAYRVYDDDGNFENGVMCLPPEKCYCFRFHEEMFDDDDDEEEEEDDEDE</sequence>
<dbReference type="EMBL" id="BNJQ01000001">
    <property type="protein sequence ID" value="GHP01508.1"/>
    <property type="molecule type" value="Genomic_DNA"/>
</dbReference>
<evidence type="ECO:0000313" key="2">
    <source>
        <dbReference type="Proteomes" id="UP000660262"/>
    </source>
</evidence>
<protein>
    <submittedName>
        <fullName evidence="1">Uncharacterized protein</fullName>
    </submittedName>
</protein>
<dbReference type="Proteomes" id="UP000660262">
    <property type="component" value="Unassembled WGS sequence"/>
</dbReference>
<accession>A0A830H4G2</accession>
<comment type="caution">
    <text evidence="1">The sequence shown here is derived from an EMBL/GenBank/DDBJ whole genome shotgun (WGS) entry which is preliminary data.</text>
</comment>
<name>A0A830H4G2_9CHLO</name>
<keyword evidence="2" id="KW-1185">Reference proteome</keyword>